<evidence type="ECO:0000313" key="2">
    <source>
        <dbReference type="Proteomes" id="UP000838412"/>
    </source>
</evidence>
<accession>A0A8K0ELD3</accession>
<dbReference type="AlphaFoldDB" id="A0A8K0ELD3"/>
<protein>
    <submittedName>
        <fullName evidence="1">Hypp930 protein</fullName>
    </submittedName>
</protein>
<evidence type="ECO:0000313" key="1">
    <source>
        <dbReference type="EMBL" id="CAH1252518.1"/>
    </source>
</evidence>
<sequence>MMGYPASAALLAEEPTSQPVAALTYLKCCQPGNALRLKDCPSDAHEHVAHTSPCAMRARRVGGSDTERDPRTLLSPTFSCTCGMLMPRSRLDRLQTKTLVRTAMMYQRQRRGRPRAIRAAV</sequence>
<reference evidence="1" key="1">
    <citation type="submission" date="2022-01" db="EMBL/GenBank/DDBJ databases">
        <authorList>
            <person name="Braso-Vives M."/>
        </authorList>
    </citation>
    <scope>NUCLEOTIDE SEQUENCE</scope>
</reference>
<organism evidence="1 2">
    <name type="scientific">Branchiostoma lanceolatum</name>
    <name type="common">Common lancelet</name>
    <name type="synonym">Amphioxus lanceolatum</name>
    <dbReference type="NCBI Taxonomy" id="7740"/>
    <lineage>
        <taxon>Eukaryota</taxon>
        <taxon>Metazoa</taxon>
        <taxon>Chordata</taxon>
        <taxon>Cephalochordata</taxon>
        <taxon>Leptocardii</taxon>
        <taxon>Amphioxiformes</taxon>
        <taxon>Branchiostomatidae</taxon>
        <taxon>Branchiostoma</taxon>
    </lineage>
</organism>
<name>A0A8K0ELD3_BRALA</name>
<dbReference type="EMBL" id="OV696687">
    <property type="protein sequence ID" value="CAH1252518.1"/>
    <property type="molecule type" value="Genomic_DNA"/>
</dbReference>
<proteinExistence type="predicted"/>
<dbReference type="Proteomes" id="UP000838412">
    <property type="component" value="Chromosome 2"/>
</dbReference>
<keyword evidence="2" id="KW-1185">Reference proteome</keyword>
<gene>
    <name evidence="1" type="primary">Hypp930</name>
    <name evidence="1" type="ORF">BLAG_LOCUS12583</name>
</gene>